<proteinExistence type="predicted"/>
<name>A0A413JSK3_BACFG</name>
<keyword evidence="3" id="KW-0808">Transferase</keyword>
<dbReference type="AlphaFoldDB" id="A0A413JSK3"/>
<dbReference type="PANTHER" id="PTHR12526:SF630">
    <property type="entry name" value="GLYCOSYLTRANSFERASE"/>
    <property type="match status" value="1"/>
</dbReference>
<evidence type="ECO:0000313" key="3">
    <source>
        <dbReference type="EMBL" id="RGY64606.1"/>
    </source>
</evidence>
<evidence type="ECO:0000259" key="1">
    <source>
        <dbReference type="Pfam" id="PF00534"/>
    </source>
</evidence>
<dbReference type="Proteomes" id="UP001075704">
    <property type="component" value="Unassembled WGS sequence"/>
</dbReference>
<evidence type="ECO:0000313" key="2">
    <source>
        <dbReference type="EMBL" id="MCZ2653417.1"/>
    </source>
</evidence>
<dbReference type="Proteomes" id="UP000284614">
    <property type="component" value="Unassembled WGS sequence"/>
</dbReference>
<evidence type="ECO:0000313" key="4">
    <source>
        <dbReference type="Proteomes" id="UP000284614"/>
    </source>
</evidence>
<organism evidence="3 4">
    <name type="scientific">Bacteroides fragilis</name>
    <dbReference type="NCBI Taxonomy" id="817"/>
    <lineage>
        <taxon>Bacteria</taxon>
        <taxon>Pseudomonadati</taxon>
        <taxon>Bacteroidota</taxon>
        <taxon>Bacteroidia</taxon>
        <taxon>Bacteroidales</taxon>
        <taxon>Bacteroidaceae</taxon>
        <taxon>Bacteroides</taxon>
    </lineage>
</organism>
<dbReference type="EMBL" id="QSDG01000029">
    <property type="protein sequence ID" value="RGY64606.1"/>
    <property type="molecule type" value="Genomic_DNA"/>
</dbReference>
<feature type="domain" description="Glycosyl transferase family 1" evidence="1">
    <location>
        <begin position="196"/>
        <end position="350"/>
    </location>
</feature>
<reference evidence="2" key="2">
    <citation type="submission" date="2022-12" db="EMBL/GenBank/DDBJ databases">
        <title>Development of a Multilocus Sequence Typing Scheme for Bacteroides fragilis Based on Whole Genome Sequencing Data and Clinical Application.</title>
        <authorList>
            <person name="Nielsen F.D."/>
            <person name="Justesen U.S."/>
        </authorList>
    </citation>
    <scope>NUCLEOTIDE SEQUENCE</scope>
    <source>
        <strain evidence="2">BF_BC_ODE_DK_2015_2</strain>
    </source>
</reference>
<comment type="caution">
    <text evidence="3">The sequence shown here is derived from an EMBL/GenBank/DDBJ whole genome shotgun (WGS) entry which is preliminary data.</text>
</comment>
<dbReference type="GO" id="GO:0016757">
    <property type="term" value="F:glycosyltransferase activity"/>
    <property type="evidence" value="ECO:0007669"/>
    <property type="project" value="InterPro"/>
</dbReference>
<dbReference type="Gene3D" id="3.40.50.2000">
    <property type="entry name" value="Glycogen Phosphorylase B"/>
    <property type="match status" value="2"/>
</dbReference>
<protein>
    <submittedName>
        <fullName evidence="3">Glycosyltransferase family 4 protein</fullName>
    </submittedName>
</protein>
<reference evidence="3 4" key="1">
    <citation type="submission" date="2018-08" db="EMBL/GenBank/DDBJ databases">
        <title>A genome reference for cultivated species of the human gut microbiota.</title>
        <authorList>
            <person name="Zou Y."/>
            <person name="Xue W."/>
            <person name="Luo G."/>
        </authorList>
    </citation>
    <scope>NUCLEOTIDE SEQUENCE [LARGE SCALE GENOMIC DNA]</scope>
    <source>
        <strain evidence="3 4">OF01-1</strain>
    </source>
</reference>
<dbReference type="RefSeq" id="WP_005819991.1">
    <property type="nucleotide sequence ID" value="NZ_CAXSXC010000013.1"/>
</dbReference>
<dbReference type="CDD" id="cd03820">
    <property type="entry name" value="GT4_AmsD-like"/>
    <property type="match status" value="1"/>
</dbReference>
<sequence>MKIVYYIPALYGTGGLERIITFKANYLAEHWEGSEIYILTSEQIGRPIHYDLSPKVKHLDLNVPFDWPFNQSPISKFLKYPYRYWLFKKRFSKTLKELRPDITISTLRRELNFISSIHDGSIKIGELHYTRHFHKEKGIIGLLNMYWVKTFLKHLQSLSKLVILTHEEANFWPELSNLYVIPNPIATFGNQLSDCSQKQVMAAGRYSDEKGFDLLIESWSIVSKRHPDWKLRIYGDGGLRTELQQQIDQADIGQTCFLEPTTPNIADKYCESSIFVHSSRYEGFGMVITEAMSCGVPPVAFACPCGPRDIIEHGLNGLLAQPEDINDLATQINDLIEHEDKRKEMGRNARIRSERFRMETIAQEWKTLFETLKVTKE</sequence>
<accession>A0A413JSK3</accession>
<dbReference type="EMBL" id="JAPUAC010000002">
    <property type="protein sequence ID" value="MCZ2653417.1"/>
    <property type="molecule type" value="Genomic_DNA"/>
</dbReference>
<gene>
    <name evidence="3" type="ORF">DXA27_21460</name>
    <name evidence="2" type="ORF">O1422_04470</name>
</gene>
<dbReference type="InterPro" id="IPR001296">
    <property type="entry name" value="Glyco_trans_1"/>
</dbReference>
<dbReference type="SUPFAM" id="SSF53756">
    <property type="entry name" value="UDP-Glycosyltransferase/glycogen phosphorylase"/>
    <property type="match status" value="1"/>
</dbReference>
<dbReference type="Pfam" id="PF00534">
    <property type="entry name" value="Glycos_transf_1"/>
    <property type="match status" value="1"/>
</dbReference>
<dbReference type="PANTHER" id="PTHR12526">
    <property type="entry name" value="GLYCOSYLTRANSFERASE"/>
    <property type="match status" value="1"/>
</dbReference>